<feature type="region of interest" description="Disordered" evidence="1">
    <location>
        <begin position="44"/>
        <end position="66"/>
    </location>
</feature>
<organism evidence="2 3">
    <name type="scientific">Nostocoides jenkinsii Ben 74</name>
    <dbReference type="NCBI Taxonomy" id="1193518"/>
    <lineage>
        <taxon>Bacteria</taxon>
        <taxon>Bacillati</taxon>
        <taxon>Actinomycetota</taxon>
        <taxon>Actinomycetes</taxon>
        <taxon>Micrococcales</taxon>
        <taxon>Intrasporangiaceae</taxon>
        <taxon>Nostocoides</taxon>
    </lineage>
</organism>
<evidence type="ECO:0000313" key="2">
    <source>
        <dbReference type="EMBL" id="CCI53497.1"/>
    </source>
</evidence>
<comment type="caution">
    <text evidence="2">The sequence shown here is derived from an EMBL/GenBank/DDBJ whole genome shotgun (WGS) entry which is preliminary data.</text>
</comment>
<gene>
    <name evidence="2" type="ORF">BN13_40049</name>
</gene>
<name>A0A077MES0_9MICO</name>
<reference evidence="2 3" key="1">
    <citation type="journal article" date="2013" name="ISME J.">
        <title>A metabolic model for members of the genus Tetrasphaera involved in enhanced biological phosphorus removal.</title>
        <authorList>
            <person name="Kristiansen R."/>
            <person name="Nguyen H.T.T."/>
            <person name="Saunders A.M."/>
            <person name="Nielsen J.L."/>
            <person name="Wimmer R."/>
            <person name="Le V.Q."/>
            <person name="McIlroy S.J."/>
            <person name="Petrovski S."/>
            <person name="Seviour R.J."/>
            <person name="Calteau A."/>
            <person name="Nielsen K.L."/>
            <person name="Nielsen P.H."/>
        </authorList>
    </citation>
    <scope>NUCLEOTIDE SEQUENCE [LARGE SCALE GENOMIC DNA]</scope>
    <source>
        <strain evidence="2 3">Ben 74</strain>
    </source>
</reference>
<evidence type="ECO:0000313" key="3">
    <source>
        <dbReference type="Proteomes" id="UP000035720"/>
    </source>
</evidence>
<protein>
    <submittedName>
        <fullName evidence="2">Uncharacterized protein</fullName>
    </submittedName>
</protein>
<dbReference type="STRING" id="1193518.BN13_40049"/>
<evidence type="ECO:0000256" key="1">
    <source>
        <dbReference type="SAM" id="MobiDB-lite"/>
    </source>
</evidence>
<accession>A0A077MES0</accession>
<proteinExistence type="predicted"/>
<dbReference type="Proteomes" id="UP000035720">
    <property type="component" value="Unassembled WGS sequence"/>
</dbReference>
<keyword evidence="3" id="KW-1185">Reference proteome</keyword>
<dbReference type="EMBL" id="CAJC01000150">
    <property type="protein sequence ID" value="CCI53497.1"/>
    <property type="molecule type" value="Genomic_DNA"/>
</dbReference>
<dbReference type="AlphaFoldDB" id="A0A077MES0"/>
<sequence length="66" mass="7342">MVMLISTKTVPNRRQPFDIPVASLLFAPAACDIRSHLHEARHLRARPRHGRSPLDGNSANPCFTVP</sequence>
<feature type="compositionally biased region" description="Polar residues" evidence="1">
    <location>
        <begin position="55"/>
        <end position="66"/>
    </location>
</feature>